<evidence type="ECO:0000313" key="12">
    <source>
        <dbReference type="WBParaSite" id="GPLIN_001367900"/>
    </source>
</evidence>
<keyword evidence="4 8" id="KW-0863">Zinc-finger</keyword>
<evidence type="ECO:0000256" key="4">
    <source>
        <dbReference type="ARBA" id="ARBA00022771"/>
    </source>
</evidence>
<organism evidence="11 12">
    <name type="scientific">Globodera pallida</name>
    <name type="common">Potato cyst nematode worm</name>
    <name type="synonym">Heterodera pallida</name>
    <dbReference type="NCBI Taxonomy" id="36090"/>
    <lineage>
        <taxon>Eukaryota</taxon>
        <taxon>Metazoa</taxon>
        <taxon>Ecdysozoa</taxon>
        <taxon>Nematoda</taxon>
        <taxon>Chromadorea</taxon>
        <taxon>Rhabditida</taxon>
        <taxon>Tylenchina</taxon>
        <taxon>Tylenchomorpha</taxon>
        <taxon>Tylenchoidea</taxon>
        <taxon>Heteroderidae</taxon>
        <taxon>Heteroderinae</taxon>
        <taxon>Globodera</taxon>
    </lineage>
</organism>
<evidence type="ECO:0000256" key="5">
    <source>
        <dbReference type="ARBA" id="ARBA00022833"/>
    </source>
</evidence>
<evidence type="ECO:0000256" key="3">
    <source>
        <dbReference type="ARBA" id="ARBA00022723"/>
    </source>
</evidence>
<keyword evidence="6 9" id="KW-1133">Transmembrane helix</keyword>
<protein>
    <submittedName>
        <fullName evidence="12">RING-type domain-containing protein</fullName>
    </submittedName>
</protein>
<reference evidence="11" key="2">
    <citation type="submission" date="2014-05" db="EMBL/GenBank/DDBJ databases">
        <title>The genome and life-stage specific transcriptomes of Globodera pallida elucidate key aspects of plant parasitism by a cyst nematode.</title>
        <authorList>
            <person name="Cotton J.A."/>
            <person name="Lilley C.J."/>
            <person name="Jones L.M."/>
            <person name="Kikuchi T."/>
            <person name="Reid A.J."/>
            <person name="Thorpe P."/>
            <person name="Tsai I.J."/>
            <person name="Beasley H."/>
            <person name="Blok V."/>
            <person name="Cock P.J.A."/>
            <person name="Van den Akker S.E."/>
            <person name="Holroyd N."/>
            <person name="Hunt M."/>
            <person name="Mantelin S."/>
            <person name="Naghra H."/>
            <person name="Pain A."/>
            <person name="Palomares-Rius J.E."/>
            <person name="Zarowiecki M."/>
            <person name="Berriman M."/>
            <person name="Jones J.T."/>
            <person name="Urwin P.E."/>
        </authorList>
    </citation>
    <scope>NUCLEOTIDE SEQUENCE [LARGE SCALE GENOMIC DNA]</scope>
    <source>
        <strain evidence="11">Lindley</strain>
    </source>
</reference>
<dbReference type="GO" id="GO:0000139">
    <property type="term" value="C:Golgi membrane"/>
    <property type="evidence" value="ECO:0007669"/>
    <property type="project" value="TreeGrafter"/>
</dbReference>
<dbReference type="GO" id="GO:0036503">
    <property type="term" value="P:ERAD pathway"/>
    <property type="evidence" value="ECO:0007669"/>
    <property type="project" value="TreeGrafter"/>
</dbReference>
<evidence type="ECO:0000256" key="9">
    <source>
        <dbReference type="SAM" id="Phobius"/>
    </source>
</evidence>
<dbReference type="InterPro" id="IPR013083">
    <property type="entry name" value="Znf_RING/FYVE/PHD"/>
</dbReference>
<dbReference type="GO" id="GO:0061630">
    <property type="term" value="F:ubiquitin protein ligase activity"/>
    <property type="evidence" value="ECO:0007669"/>
    <property type="project" value="TreeGrafter"/>
</dbReference>
<dbReference type="InterPro" id="IPR018957">
    <property type="entry name" value="Znf_C3HC4_RING-type"/>
</dbReference>
<dbReference type="GO" id="GO:0005789">
    <property type="term" value="C:endoplasmic reticulum membrane"/>
    <property type="evidence" value="ECO:0007669"/>
    <property type="project" value="TreeGrafter"/>
</dbReference>
<dbReference type="Proteomes" id="UP000050741">
    <property type="component" value="Unassembled WGS sequence"/>
</dbReference>
<dbReference type="InterPro" id="IPR001841">
    <property type="entry name" value="Znf_RING"/>
</dbReference>
<feature type="transmembrane region" description="Helical" evidence="9">
    <location>
        <begin position="33"/>
        <end position="51"/>
    </location>
</feature>
<keyword evidence="7 9" id="KW-0472">Membrane</keyword>
<evidence type="ECO:0000256" key="2">
    <source>
        <dbReference type="ARBA" id="ARBA00022692"/>
    </source>
</evidence>
<dbReference type="WBParaSite" id="GPLIN_001367900">
    <property type="protein sequence ID" value="GPLIN_001367900"/>
    <property type="gene ID" value="GPLIN_001367900"/>
</dbReference>
<evidence type="ECO:0000256" key="8">
    <source>
        <dbReference type="PROSITE-ProRule" id="PRU00175"/>
    </source>
</evidence>
<evidence type="ECO:0000256" key="6">
    <source>
        <dbReference type="ARBA" id="ARBA00022989"/>
    </source>
</evidence>
<evidence type="ECO:0000259" key="10">
    <source>
        <dbReference type="PROSITE" id="PS50089"/>
    </source>
</evidence>
<keyword evidence="3" id="KW-0479">Metal-binding</keyword>
<feature type="domain" description="RING-type" evidence="10">
    <location>
        <begin position="175"/>
        <end position="244"/>
    </location>
</feature>
<reference evidence="12" key="3">
    <citation type="submission" date="2016-06" db="UniProtKB">
        <authorList>
            <consortium name="WormBaseParasite"/>
        </authorList>
    </citation>
    <scope>IDENTIFICATION</scope>
</reference>
<dbReference type="PANTHER" id="PTHR13407">
    <property type="entry name" value="RNF121 PROTEIN"/>
    <property type="match status" value="1"/>
</dbReference>
<keyword evidence="2 9" id="KW-0812">Transmembrane</keyword>
<proteinExistence type="predicted"/>
<dbReference type="PROSITE" id="PS50089">
    <property type="entry name" value="ZF_RING_2"/>
    <property type="match status" value="1"/>
</dbReference>
<dbReference type="Gene3D" id="3.30.40.10">
    <property type="entry name" value="Zinc/RING finger domain, C3HC4 (zinc finger)"/>
    <property type="match status" value="1"/>
</dbReference>
<dbReference type="Pfam" id="PF00097">
    <property type="entry name" value="zf-C3HC4"/>
    <property type="match status" value="1"/>
</dbReference>
<dbReference type="PANTHER" id="PTHR13407:SF0">
    <property type="entry name" value="FI05221P"/>
    <property type="match status" value="1"/>
</dbReference>
<dbReference type="SUPFAM" id="SSF57850">
    <property type="entry name" value="RING/U-box"/>
    <property type="match status" value="1"/>
</dbReference>
<dbReference type="AlphaFoldDB" id="A0A183CLC3"/>
<dbReference type="SMART" id="SM00184">
    <property type="entry name" value="RING"/>
    <property type="match status" value="1"/>
</dbReference>
<keyword evidence="11" id="KW-1185">Reference proteome</keyword>
<dbReference type="InterPro" id="IPR040176">
    <property type="entry name" value="RNF121/RNF175"/>
</dbReference>
<evidence type="ECO:0000313" key="11">
    <source>
        <dbReference type="Proteomes" id="UP000050741"/>
    </source>
</evidence>
<keyword evidence="5" id="KW-0862">Zinc</keyword>
<dbReference type="CDD" id="cd16475">
    <property type="entry name" value="RING-H2_RNF121-like"/>
    <property type="match status" value="1"/>
</dbReference>
<dbReference type="GO" id="GO:0008270">
    <property type="term" value="F:zinc ion binding"/>
    <property type="evidence" value="ECO:0007669"/>
    <property type="project" value="UniProtKB-KW"/>
</dbReference>
<sequence length="295" mass="34509">MSMLDDEEEIRWRREHEELHRKHRGHDAMHAEMFIIFIVSMIVAQVILMLWKRKHFRSYQVATLLGLWLIPFMGQSADHIRINSQIGLQILPVFAQTQLYFWRCWVLFAYFHCHGHKCAIRNSSLDFGVHLLFYGLYYGVLGRDLAHSLTDRLACKIGYFTHDGLPKRVLESDVCAVCGNNLHKPSSNQNNFNPLDEAQGGVMTEAVEVPEEKTYTLACNHVFHEFCIRGWCMVGKLQTCPYCKEKVDLKRMFKNPWEKPHLFYGKLLDWIRYLAVWQPIIVAVVHLINGYLGLE</sequence>
<feature type="transmembrane region" description="Helical" evidence="9">
    <location>
        <begin position="270"/>
        <end position="292"/>
    </location>
</feature>
<accession>A0A183CLC3</accession>
<evidence type="ECO:0000256" key="1">
    <source>
        <dbReference type="ARBA" id="ARBA00004141"/>
    </source>
</evidence>
<comment type="subcellular location">
    <subcellularLocation>
        <location evidence="1">Membrane</location>
        <topology evidence="1">Multi-pass membrane protein</topology>
    </subcellularLocation>
</comment>
<evidence type="ECO:0000256" key="7">
    <source>
        <dbReference type="ARBA" id="ARBA00023136"/>
    </source>
</evidence>
<reference evidence="11" key="1">
    <citation type="submission" date="2013-12" db="EMBL/GenBank/DDBJ databases">
        <authorList>
            <person name="Aslett M."/>
        </authorList>
    </citation>
    <scope>NUCLEOTIDE SEQUENCE [LARGE SCALE GENOMIC DNA]</scope>
    <source>
        <strain evidence="11">Lindley</strain>
    </source>
</reference>
<name>A0A183CLC3_GLOPA</name>